<evidence type="ECO:0008006" key="4">
    <source>
        <dbReference type="Google" id="ProtNLM"/>
    </source>
</evidence>
<proteinExistence type="predicted"/>
<comment type="caution">
    <text evidence="2">The sequence shown here is derived from an EMBL/GenBank/DDBJ whole genome shotgun (WGS) entry which is preliminary data.</text>
</comment>
<dbReference type="OrthoDB" id="3239585at2"/>
<reference evidence="2 3" key="1">
    <citation type="journal article" date="2019" name="Int. J. Syst. Evol. Microbiol.">
        <title>Bifidobacterium jacchi sp. nov., isolated from the faeces of a baby common marmoset (Callithrix jacchus).</title>
        <authorList>
            <person name="Modesto M."/>
            <person name="Watanabe K."/>
            <person name="Arita M."/>
            <person name="Satti M."/>
            <person name="Oki K."/>
            <person name="Sciavilla P."/>
            <person name="Patavino C."/>
            <person name="Camma C."/>
            <person name="Michelini S."/>
            <person name="Sgorbati B."/>
            <person name="Mattarelli P."/>
        </authorList>
    </citation>
    <scope>NUCLEOTIDE SEQUENCE [LARGE SCALE GENOMIC DNA]</scope>
    <source>
        <strain evidence="2 3">MRM 9.3</strain>
    </source>
</reference>
<keyword evidence="1" id="KW-0812">Transmembrane</keyword>
<dbReference type="RefSeq" id="WP_151916184.1">
    <property type="nucleotide sequence ID" value="NZ_RQSP01000004.1"/>
</dbReference>
<dbReference type="AlphaFoldDB" id="A0A5N5RM19"/>
<dbReference type="EMBL" id="RQSP01000004">
    <property type="protein sequence ID" value="KAB5608163.1"/>
    <property type="molecule type" value="Genomic_DNA"/>
</dbReference>
<gene>
    <name evidence="2" type="ORF">EHS19_02215</name>
</gene>
<feature type="transmembrane region" description="Helical" evidence="1">
    <location>
        <begin position="197"/>
        <end position="223"/>
    </location>
</feature>
<name>A0A5N5RM19_9BIFI</name>
<feature type="transmembrane region" description="Helical" evidence="1">
    <location>
        <begin position="167"/>
        <end position="191"/>
    </location>
</feature>
<evidence type="ECO:0000313" key="3">
    <source>
        <dbReference type="Proteomes" id="UP000326336"/>
    </source>
</evidence>
<organism evidence="2 3">
    <name type="scientific">Bifidobacterium jacchi</name>
    <dbReference type="NCBI Taxonomy" id="2490545"/>
    <lineage>
        <taxon>Bacteria</taxon>
        <taxon>Bacillati</taxon>
        <taxon>Actinomycetota</taxon>
        <taxon>Actinomycetes</taxon>
        <taxon>Bifidobacteriales</taxon>
        <taxon>Bifidobacteriaceae</taxon>
        <taxon>Bifidobacterium</taxon>
    </lineage>
</organism>
<evidence type="ECO:0000256" key="1">
    <source>
        <dbReference type="SAM" id="Phobius"/>
    </source>
</evidence>
<protein>
    <recommendedName>
        <fullName evidence="4">Pilus assembly protein</fullName>
    </recommendedName>
</protein>
<evidence type="ECO:0000313" key="2">
    <source>
        <dbReference type="EMBL" id="KAB5608163.1"/>
    </source>
</evidence>
<keyword evidence="1" id="KW-0472">Membrane</keyword>
<accession>A0A5N5RM19</accession>
<keyword evidence="1" id="KW-1133">Transmembrane helix</keyword>
<dbReference type="Proteomes" id="UP000326336">
    <property type="component" value="Unassembled WGS sequence"/>
</dbReference>
<keyword evidence="3" id="KW-1185">Reference proteome</keyword>
<sequence length="233" mass="25022">MMWPLLAGLLTACALLLSLPDARGGRGLRRLRSLGGADEVPAGERKRWPSDIGEIGIDVMIATICASLKSGRTMGDALADAAGTRCGEVRCEVGFGDAIGLRSLERMVRSRSRDDELPSAWRVAVGLWCAIRLSGRLGCSAVECMQAVARRYRQDARLRHLRERVRAVPYATARLLGALPVVTVALGYVLGADPLSFLLGSAAGLLCFAVGLTLYVVGLRWMLSLVRDLSMSP</sequence>